<dbReference type="Proteomes" id="UP001458880">
    <property type="component" value="Unassembled WGS sequence"/>
</dbReference>
<keyword evidence="2 12" id="KW-0645">Protease</keyword>
<name>A0AAW1IF15_POPJA</name>
<evidence type="ECO:0000256" key="2">
    <source>
        <dbReference type="ARBA" id="ARBA00022670"/>
    </source>
</evidence>
<dbReference type="GO" id="GO:0016579">
    <property type="term" value="P:protein deubiquitination"/>
    <property type="evidence" value="ECO:0007669"/>
    <property type="project" value="TreeGrafter"/>
</dbReference>
<dbReference type="InterPro" id="IPR029071">
    <property type="entry name" value="Ubiquitin-like_domsf"/>
</dbReference>
<evidence type="ECO:0000256" key="4">
    <source>
        <dbReference type="ARBA" id="ARBA00022771"/>
    </source>
</evidence>
<dbReference type="InterPro" id="IPR038765">
    <property type="entry name" value="Papain-like_cys_pep_sf"/>
</dbReference>
<dbReference type="InterPro" id="IPR057766">
    <property type="entry name" value="Znf-C2H2_OTU1-like_C"/>
</dbReference>
<reference evidence="12 13" key="1">
    <citation type="journal article" date="2024" name="BMC Genomics">
        <title>De novo assembly and annotation of Popillia japonica's genome with initial clues to its potential as an invasive pest.</title>
        <authorList>
            <person name="Cucini C."/>
            <person name="Boschi S."/>
            <person name="Funari R."/>
            <person name="Cardaioli E."/>
            <person name="Iannotti N."/>
            <person name="Marturano G."/>
            <person name="Paoli F."/>
            <person name="Bruttini M."/>
            <person name="Carapelli A."/>
            <person name="Frati F."/>
            <person name="Nardi F."/>
        </authorList>
    </citation>
    <scope>NUCLEOTIDE SEQUENCE [LARGE SCALE GENOMIC DNA]</scope>
    <source>
        <strain evidence="12">DMR45628</strain>
    </source>
</reference>
<dbReference type="Pfam" id="PF24560">
    <property type="entry name" value="zf-C2H2_OTU1_C"/>
    <property type="match status" value="1"/>
</dbReference>
<dbReference type="SUPFAM" id="SSF54236">
    <property type="entry name" value="Ubiquitin-like"/>
    <property type="match status" value="1"/>
</dbReference>
<evidence type="ECO:0000313" key="12">
    <source>
        <dbReference type="EMBL" id="KAK9688025.1"/>
    </source>
</evidence>
<organism evidence="12 13">
    <name type="scientific">Popillia japonica</name>
    <name type="common">Japanese beetle</name>
    <dbReference type="NCBI Taxonomy" id="7064"/>
    <lineage>
        <taxon>Eukaryota</taxon>
        <taxon>Metazoa</taxon>
        <taxon>Ecdysozoa</taxon>
        <taxon>Arthropoda</taxon>
        <taxon>Hexapoda</taxon>
        <taxon>Insecta</taxon>
        <taxon>Pterygota</taxon>
        <taxon>Neoptera</taxon>
        <taxon>Endopterygota</taxon>
        <taxon>Coleoptera</taxon>
        <taxon>Polyphaga</taxon>
        <taxon>Scarabaeiformia</taxon>
        <taxon>Scarabaeidae</taxon>
        <taxon>Rutelinae</taxon>
        <taxon>Popillia</taxon>
    </lineage>
</organism>
<evidence type="ECO:0000259" key="11">
    <source>
        <dbReference type="PROSITE" id="PS50802"/>
    </source>
</evidence>
<evidence type="ECO:0000256" key="8">
    <source>
        <dbReference type="ARBA" id="ARBA00022833"/>
    </source>
</evidence>
<keyword evidence="4" id="KW-0863">Zinc-finger</keyword>
<sequence>MAGFALKVKTKVGQQIIINDLTSENTIKDLKQLLSNISNIPVHNLHVLSGFPPKTLDLSDDNLTLNASGIISGETLILEEKSNRKVDGNVEVKCNSSSSTTTKTADTIRGRQFNNVHQVAQQQVSRGILMKHVVPPDNSCLFTSIYYVLNGKEDDTGTVAPWMRQLIAQTIEKDPDTFSDAILGKSTQEYCKWIQDDTSWGGAIELSILANYYGVEIAVADTINAIINRFGEDQNFSHRVFLLFDGIHYDPLYLEPLEAVGSTTTTIQTIFPSDDSSLLNEAETLVKEANSSRQFTDLNRFTLKCYQCDVLLNGQIQAQQHAQTTGHTKFGEI</sequence>
<proteinExistence type="predicted"/>
<dbReference type="PROSITE" id="PS50802">
    <property type="entry name" value="OTU"/>
    <property type="match status" value="1"/>
</dbReference>
<dbReference type="EMBL" id="JASPKY010000610">
    <property type="protein sequence ID" value="KAK9688025.1"/>
    <property type="molecule type" value="Genomic_DNA"/>
</dbReference>
<keyword evidence="6 9" id="KW-0378">Hydrolase</keyword>
<evidence type="ECO:0000259" key="10">
    <source>
        <dbReference type="PROSITE" id="PS50053"/>
    </source>
</evidence>
<dbReference type="AlphaFoldDB" id="A0AAW1IF15"/>
<gene>
    <name evidence="12" type="ORF">QE152_g35826</name>
</gene>
<evidence type="ECO:0000256" key="1">
    <source>
        <dbReference type="ARBA" id="ARBA00000707"/>
    </source>
</evidence>
<dbReference type="FunFam" id="3.10.20.90:FF:000096">
    <property type="entry name" value="Ubiquitin thioesterase OTU1"/>
    <property type="match status" value="1"/>
</dbReference>
<dbReference type="Gene3D" id="3.10.20.90">
    <property type="entry name" value="Phosphatidylinositol 3-kinase Catalytic Subunit, Chain A, domain 1"/>
    <property type="match status" value="1"/>
</dbReference>
<dbReference type="InterPro" id="IPR048857">
    <property type="entry name" value="OTU1_Ubl"/>
</dbReference>
<dbReference type="PROSITE" id="PS50053">
    <property type="entry name" value="UBIQUITIN_2"/>
    <property type="match status" value="1"/>
</dbReference>
<dbReference type="GO" id="GO:0005634">
    <property type="term" value="C:nucleus"/>
    <property type="evidence" value="ECO:0007669"/>
    <property type="project" value="TreeGrafter"/>
</dbReference>
<evidence type="ECO:0000313" key="13">
    <source>
        <dbReference type="Proteomes" id="UP001458880"/>
    </source>
</evidence>
<dbReference type="CDD" id="cd22745">
    <property type="entry name" value="OTU_OTU1"/>
    <property type="match status" value="1"/>
</dbReference>
<dbReference type="Pfam" id="PF21403">
    <property type="entry name" value="OTU1_UBXL"/>
    <property type="match status" value="1"/>
</dbReference>
<keyword evidence="13" id="KW-1185">Reference proteome</keyword>
<evidence type="ECO:0000256" key="5">
    <source>
        <dbReference type="ARBA" id="ARBA00022786"/>
    </source>
</evidence>
<keyword evidence="5 9" id="KW-0833">Ubl conjugation pathway</keyword>
<dbReference type="GO" id="GO:0030968">
    <property type="term" value="P:endoplasmic reticulum unfolded protein response"/>
    <property type="evidence" value="ECO:0007669"/>
    <property type="project" value="TreeGrafter"/>
</dbReference>
<dbReference type="GO" id="GO:0036503">
    <property type="term" value="P:ERAD pathway"/>
    <property type="evidence" value="ECO:0007669"/>
    <property type="project" value="TreeGrafter"/>
</dbReference>
<evidence type="ECO:0000256" key="6">
    <source>
        <dbReference type="ARBA" id="ARBA00022801"/>
    </source>
</evidence>
<dbReference type="PANTHER" id="PTHR13312">
    <property type="entry name" value="HIV-INDUCED PROTEIN-7-LIKE PROTEASE"/>
    <property type="match status" value="1"/>
</dbReference>
<dbReference type="Pfam" id="PF02338">
    <property type="entry name" value="OTU"/>
    <property type="match status" value="1"/>
</dbReference>
<keyword evidence="9" id="KW-0963">Cytoplasm</keyword>
<evidence type="ECO:0000256" key="3">
    <source>
        <dbReference type="ARBA" id="ARBA00022723"/>
    </source>
</evidence>
<keyword evidence="8" id="KW-0862">Zinc</keyword>
<feature type="domain" description="OTU" evidence="11">
    <location>
        <begin position="129"/>
        <end position="255"/>
    </location>
</feature>
<dbReference type="Gene3D" id="3.90.70.80">
    <property type="match status" value="1"/>
</dbReference>
<accession>A0AAW1IF15</accession>
<comment type="caution">
    <text evidence="12">The sequence shown here is derived from an EMBL/GenBank/DDBJ whole genome shotgun (WGS) entry which is preliminary data.</text>
</comment>
<comment type="catalytic activity">
    <reaction evidence="1 9">
        <text>Thiol-dependent hydrolysis of ester, thioester, amide, peptide and isopeptide bonds formed by the C-terminal Gly of ubiquitin (a 76-residue protein attached to proteins as an intracellular targeting signal).</text>
        <dbReference type="EC" id="3.4.19.12"/>
    </reaction>
</comment>
<keyword evidence="3" id="KW-0479">Metal-binding</keyword>
<dbReference type="CDD" id="cd17059">
    <property type="entry name" value="Ubl_OTU1"/>
    <property type="match status" value="1"/>
</dbReference>
<comment type="subcellular location">
    <subcellularLocation>
        <location evidence="9">Cytoplasm</location>
    </subcellularLocation>
</comment>
<dbReference type="GO" id="GO:0005829">
    <property type="term" value="C:cytosol"/>
    <property type="evidence" value="ECO:0007669"/>
    <property type="project" value="TreeGrafter"/>
</dbReference>
<evidence type="ECO:0000256" key="7">
    <source>
        <dbReference type="ARBA" id="ARBA00022807"/>
    </source>
</evidence>
<dbReference type="GO" id="GO:0004843">
    <property type="term" value="F:cysteine-type deubiquitinase activity"/>
    <property type="evidence" value="ECO:0007669"/>
    <property type="project" value="UniProtKB-UniRule"/>
</dbReference>
<comment type="function">
    <text evidence="9">Hydrolase that can remove conjugated ubiquitin from proteins and may therefore play an important regulatory role at the level of protein turnover by preventing degradation.</text>
</comment>
<dbReference type="InterPro" id="IPR000626">
    <property type="entry name" value="Ubiquitin-like_dom"/>
</dbReference>
<dbReference type="PANTHER" id="PTHR13312:SF0">
    <property type="entry name" value="UBIQUITIN THIOESTERASE OTU1"/>
    <property type="match status" value="1"/>
</dbReference>
<protein>
    <recommendedName>
        <fullName evidence="9">Ubiquitin thioesterase OTU</fullName>
        <ecNumber evidence="9">3.4.19.12</ecNumber>
    </recommendedName>
</protein>
<feature type="domain" description="Ubiquitin-like" evidence="10">
    <location>
        <begin position="4"/>
        <end position="78"/>
    </location>
</feature>
<evidence type="ECO:0000256" key="9">
    <source>
        <dbReference type="RuleBase" id="RU367104"/>
    </source>
</evidence>
<dbReference type="InterPro" id="IPR003323">
    <property type="entry name" value="OTU_dom"/>
</dbReference>
<dbReference type="EC" id="3.4.19.12" evidence="9"/>
<dbReference type="SUPFAM" id="SSF54001">
    <property type="entry name" value="Cysteine proteinases"/>
    <property type="match status" value="1"/>
</dbReference>
<dbReference type="GO" id="GO:0008270">
    <property type="term" value="F:zinc ion binding"/>
    <property type="evidence" value="ECO:0007669"/>
    <property type="project" value="UniProtKB-KW"/>
</dbReference>
<keyword evidence="7 9" id="KW-0788">Thiol protease</keyword>